<gene>
    <name evidence="4" type="ORF">GGR25_001952</name>
</gene>
<dbReference type="EMBL" id="JACIDS010000002">
    <property type="protein sequence ID" value="MBB3930913.1"/>
    <property type="molecule type" value="Genomic_DNA"/>
</dbReference>
<feature type="domain" description="DUF1214" evidence="2">
    <location>
        <begin position="697"/>
        <end position="782"/>
    </location>
</feature>
<accession>A0A840ANS4</accession>
<dbReference type="SUPFAM" id="SSF160935">
    <property type="entry name" value="VPA0735-like"/>
    <property type="match status" value="2"/>
</dbReference>
<dbReference type="PANTHER" id="PTHR36509:SF2">
    <property type="entry name" value="BLL3101 PROTEIN"/>
    <property type="match status" value="1"/>
</dbReference>
<feature type="signal peptide" evidence="1">
    <location>
        <begin position="1"/>
        <end position="29"/>
    </location>
</feature>
<evidence type="ECO:0000256" key="1">
    <source>
        <dbReference type="SAM" id="SignalP"/>
    </source>
</evidence>
<evidence type="ECO:0000313" key="4">
    <source>
        <dbReference type="EMBL" id="MBB3930913.1"/>
    </source>
</evidence>
<organism evidence="4 5">
    <name type="scientific">Kaistia hirudinis</name>
    <dbReference type="NCBI Taxonomy" id="1293440"/>
    <lineage>
        <taxon>Bacteria</taxon>
        <taxon>Pseudomonadati</taxon>
        <taxon>Pseudomonadota</taxon>
        <taxon>Alphaproteobacteria</taxon>
        <taxon>Hyphomicrobiales</taxon>
        <taxon>Kaistiaceae</taxon>
        <taxon>Kaistia</taxon>
    </lineage>
</organism>
<proteinExistence type="predicted"/>
<name>A0A840ANS4_9HYPH</name>
<dbReference type="Gene3D" id="2.60.40.1610">
    <property type="entry name" value="Domain of unknown function DUF1254"/>
    <property type="match status" value="2"/>
</dbReference>
<evidence type="ECO:0000259" key="3">
    <source>
        <dbReference type="Pfam" id="PF06863"/>
    </source>
</evidence>
<dbReference type="Proteomes" id="UP000553963">
    <property type="component" value="Unassembled WGS sequence"/>
</dbReference>
<keyword evidence="5" id="KW-1185">Reference proteome</keyword>
<dbReference type="InterPro" id="IPR010679">
    <property type="entry name" value="DUF1254"/>
</dbReference>
<reference evidence="4 5" key="1">
    <citation type="submission" date="2020-08" db="EMBL/GenBank/DDBJ databases">
        <title>Genomic Encyclopedia of Type Strains, Phase IV (KMG-IV): sequencing the most valuable type-strain genomes for metagenomic binning, comparative biology and taxonomic classification.</title>
        <authorList>
            <person name="Goeker M."/>
        </authorList>
    </citation>
    <scope>NUCLEOTIDE SEQUENCE [LARGE SCALE GENOMIC DNA]</scope>
    <source>
        <strain evidence="4 5">DSM 25966</strain>
    </source>
</reference>
<dbReference type="PANTHER" id="PTHR36509">
    <property type="entry name" value="BLL3101 PROTEIN"/>
    <property type="match status" value="1"/>
</dbReference>
<dbReference type="Pfam" id="PF06742">
    <property type="entry name" value="DUF1214"/>
    <property type="match status" value="2"/>
</dbReference>
<dbReference type="InterPro" id="IPR037050">
    <property type="entry name" value="DUF1254_sf"/>
</dbReference>
<evidence type="ECO:0008006" key="6">
    <source>
        <dbReference type="Google" id="ProtNLM"/>
    </source>
</evidence>
<protein>
    <recommendedName>
        <fullName evidence="6">DUF1254 domain-containing protein</fullName>
    </recommendedName>
</protein>
<dbReference type="Pfam" id="PF06863">
    <property type="entry name" value="DUF1254"/>
    <property type="match status" value="2"/>
</dbReference>
<feature type="domain" description="DUF1214" evidence="2">
    <location>
        <begin position="345"/>
        <end position="456"/>
    </location>
</feature>
<dbReference type="AlphaFoldDB" id="A0A840ANS4"/>
<dbReference type="InterPro" id="IPR037049">
    <property type="entry name" value="DUF1214_C_sf"/>
</dbReference>
<evidence type="ECO:0000259" key="2">
    <source>
        <dbReference type="Pfam" id="PF06742"/>
    </source>
</evidence>
<dbReference type="InterPro" id="IPR010621">
    <property type="entry name" value="DUF1214"/>
</dbReference>
<dbReference type="Gene3D" id="2.60.120.600">
    <property type="entry name" value="Domain of unknown function DUF1214, C-terminal domain"/>
    <property type="match status" value="2"/>
</dbReference>
<feature type="domain" description="DUF1254" evidence="3">
    <location>
        <begin position="75"/>
        <end position="206"/>
    </location>
</feature>
<comment type="caution">
    <text evidence="4">The sequence shown here is derived from an EMBL/GenBank/DDBJ whole genome shotgun (WGS) entry which is preliminary data.</text>
</comment>
<keyword evidence="1" id="KW-0732">Signal</keyword>
<sequence>MQTYLALAAVGLLSAVIASGTPMPTPAHAETVSPAEARTIAKEATIYGFPMVDSYRIQYSYFVDRSSPEFKASWNTIVNNARVYTPADKAIQTPNSDTPYSYVGADLRAEPIVLSVPAIEKERYYSLQFIDMYTFNFAYVGSRATGNGAGNYLLAGPGWKGKTPAGIKKVIRSETDFAFVLYRTQLFDPADIDNVKKIQAGYKVQPLSAFLGKAPPPAAPPVDFVKPLSPEAERTSPEFFPILNFLMGFTSPNPAETKIRARFARIGVGPDGTFDAKTLSPEMLDAIKGGMADAWETLDTYKKTEIDTGKATSSAGFGTRAHLNGDYLARMAGAAFGIYGNSAAEALYPAYFVDSEGQPLNGANRYQLRFAPGQLPPVKAFWSLTMYELPESLLYANALDRYLINSPMLPSLKRDADGGITLYLQHDSPGADKESNWLPAPQGPFLAVMRLYWPEQAAVDGKWKSPPLTKIAEKKADAPATGDVIPVTVDNFIRAESDLYFASIVKDGAFGSFLHRREPAAIDNQTVIRLNRDTLYSSALFDLAAGPVTITLPDAGKRFMSMQWINEDHYTPAVLYGGGAYTVDREKAGSRYLVAAIRTFVDPNDPKDIAAVHALQDAIKVEQPGGLGRFEVPNFDPQSQKKVRDALLVLGATIPDFKQAFGTKLEVDPIRHLIGTATGWGGNPDKDAVYLNVTPERNNGKTVYRLDVKDVPVDGFWSVSVYNAEGYYQPNTLDAYSLNNVTAKKGKDGAIAIQFGGCDGKVENCLPIEPGWNYTVRLYRPQASILDGTWTFPAPQPVE</sequence>
<feature type="domain" description="DUF1254" evidence="3">
    <location>
        <begin position="511"/>
        <end position="594"/>
    </location>
</feature>
<evidence type="ECO:0000313" key="5">
    <source>
        <dbReference type="Proteomes" id="UP000553963"/>
    </source>
</evidence>
<feature type="chain" id="PRO_5032854198" description="DUF1254 domain-containing protein" evidence="1">
    <location>
        <begin position="30"/>
        <end position="799"/>
    </location>
</feature>